<evidence type="ECO:0000256" key="8">
    <source>
        <dbReference type="ARBA" id="ARBA00023170"/>
    </source>
</evidence>
<gene>
    <name evidence="15" type="ORF">AWU82_19495</name>
</gene>
<dbReference type="InterPro" id="IPR010105">
    <property type="entry name" value="TonB_sidphr_rcpt"/>
</dbReference>
<evidence type="ECO:0000256" key="4">
    <source>
        <dbReference type="ARBA" id="ARBA00022452"/>
    </source>
</evidence>
<keyword evidence="4 10" id="KW-1134">Transmembrane beta strand</keyword>
<dbReference type="NCBIfam" id="TIGR01783">
    <property type="entry name" value="TonB-siderophor"/>
    <property type="match status" value="1"/>
</dbReference>
<dbReference type="InterPro" id="IPR039426">
    <property type="entry name" value="TonB-dep_rcpt-like"/>
</dbReference>
<evidence type="ECO:0000259" key="13">
    <source>
        <dbReference type="Pfam" id="PF00593"/>
    </source>
</evidence>
<organism evidence="15 16">
    <name type="scientific">Pseudomonas glycinae</name>
    <dbReference type="NCBI Taxonomy" id="1785145"/>
    <lineage>
        <taxon>Bacteria</taxon>
        <taxon>Pseudomonadati</taxon>
        <taxon>Pseudomonadota</taxon>
        <taxon>Gammaproteobacteria</taxon>
        <taxon>Pseudomonadales</taxon>
        <taxon>Pseudomonadaceae</taxon>
        <taxon>Pseudomonas</taxon>
    </lineage>
</organism>
<evidence type="ECO:0000256" key="6">
    <source>
        <dbReference type="ARBA" id="ARBA00023077"/>
    </source>
</evidence>
<keyword evidence="6 11" id="KW-0798">TonB box</keyword>
<evidence type="ECO:0000256" key="7">
    <source>
        <dbReference type="ARBA" id="ARBA00023136"/>
    </source>
</evidence>
<keyword evidence="16" id="KW-1185">Reference proteome</keyword>
<dbReference type="Pfam" id="PF00593">
    <property type="entry name" value="TonB_dep_Rec_b-barrel"/>
    <property type="match status" value="1"/>
</dbReference>
<feature type="signal peptide" evidence="12">
    <location>
        <begin position="1"/>
        <end position="23"/>
    </location>
</feature>
<evidence type="ECO:0000256" key="2">
    <source>
        <dbReference type="ARBA" id="ARBA00009810"/>
    </source>
</evidence>
<keyword evidence="9 10" id="KW-0998">Cell outer membrane</keyword>
<keyword evidence="5 10" id="KW-0812">Transmembrane</keyword>
<dbReference type="SUPFAM" id="SSF56935">
    <property type="entry name" value="Porins"/>
    <property type="match status" value="1"/>
</dbReference>
<feature type="domain" description="TonB-dependent receptor plug" evidence="14">
    <location>
        <begin position="65"/>
        <end position="164"/>
    </location>
</feature>
<protein>
    <submittedName>
        <fullName evidence="15">TonB-dependent siderophore receptor</fullName>
    </submittedName>
</protein>
<dbReference type="Gene3D" id="2.170.130.10">
    <property type="entry name" value="TonB-dependent receptor, plug domain"/>
    <property type="match status" value="1"/>
</dbReference>
<sequence length="701" mass="77044">MSSRKKASLLGLTLGLLGDPAFADEPQTLELDAISVISDYESPAGPVKGYRATRSSSATKTDTAIRDIPQAISVVPASVLKDLGSTSVERALDFAGGVSKQNNFGGLTLYEYSVRGFTTSEFYQDGFSANRGYPSTPDAANIERIEVLKGPAASLYGRGDPGGTVNIVTKKPQPAAFTTLQTSAGSRDRYRTALDVNTPLDDQGDVLSRINLAVEDNNSFRDHVDSKRVFVAPSLSWQLNPDTSLLVESEFVRHGSTFDRGIVAPNNKWSGVSRSTFLGEPNDGNIDNHNNRLQATLEHHLNDAWKLRLASHYKEGKLWGFASENRPLNADGHTVNRRYRERDTNWHDSITQLELRGLFDLGTWQHELLIGSEYENFRKNERVTTIAGGPYAIDIYNPVYGQPKPNGARSGTDFFEHVESHALNLQDQIVFSEKLRGMIGARFEHFEQTIDDHSRNTTSRQTHDALTQRAGLLYQLTPDTGLFANASTSFKPNNGLDAAGKSFDPEEGVGYEIGIKNELFDERLSSTLAFFHIDKENVLALDPGTDTSRAMGKARSRGFDLQVTGQVTDAVRVIGAFAWIDAEVTKGDAAIPAGSRILGVAKRSGSVLGVYEFQDGRLRGSDIGAAFTYVGDRSGESGSDFELPAYHTVDLLAHYKASDTVTLGLNLNNLFDEKYYERSYSSYWVNPGEPRNFTVSLTFNL</sequence>
<keyword evidence="3 10" id="KW-0813">Transport</keyword>
<dbReference type="PANTHER" id="PTHR32552">
    <property type="entry name" value="FERRICHROME IRON RECEPTOR-RELATED"/>
    <property type="match status" value="1"/>
</dbReference>
<evidence type="ECO:0000256" key="1">
    <source>
        <dbReference type="ARBA" id="ARBA00004571"/>
    </source>
</evidence>
<name>A0ABN4MSV7_9PSED</name>
<evidence type="ECO:0000256" key="3">
    <source>
        <dbReference type="ARBA" id="ARBA00022448"/>
    </source>
</evidence>
<evidence type="ECO:0000256" key="10">
    <source>
        <dbReference type="PROSITE-ProRule" id="PRU01360"/>
    </source>
</evidence>
<evidence type="ECO:0000313" key="15">
    <source>
        <dbReference type="EMBL" id="AMQ85406.1"/>
    </source>
</evidence>
<dbReference type="InterPro" id="IPR036942">
    <property type="entry name" value="Beta-barrel_TonB_sf"/>
</dbReference>
<dbReference type="InterPro" id="IPR012910">
    <property type="entry name" value="Plug_dom"/>
</dbReference>
<accession>A0ABN4MSV7</accession>
<dbReference type="PROSITE" id="PS52016">
    <property type="entry name" value="TONB_DEPENDENT_REC_3"/>
    <property type="match status" value="1"/>
</dbReference>
<evidence type="ECO:0000256" key="11">
    <source>
        <dbReference type="RuleBase" id="RU003357"/>
    </source>
</evidence>
<evidence type="ECO:0000256" key="5">
    <source>
        <dbReference type="ARBA" id="ARBA00022692"/>
    </source>
</evidence>
<dbReference type="InterPro" id="IPR037066">
    <property type="entry name" value="Plug_dom_sf"/>
</dbReference>
<keyword evidence="12" id="KW-0732">Signal</keyword>
<comment type="subcellular location">
    <subcellularLocation>
        <location evidence="1 10">Cell outer membrane</location>
        <topology evidence="1 10">Multi-pass membrane protein</topology>
    </subcellularLocation>
</comment>
<dbReference type="InterPro" id="IPR000531">
    <property type="entry name" value="Beta-barrel_TonB"/>
</dbReference>
<evidence type="ECO:0000259" key="14">
    <source>
        <dbReference type="Pfam" id="PF07715"/>
    </source>
</evidence>
<keyword evidence="7 10" id="KW-0472">Membrane</keyword>
<dbReference type="RefSeq" id="WP_064382520.1">
    <property type="nucleotide sequence ID" value="NZ_CP014205.2"/>
</dbReference>
<evidence type="ECO:0000313" key="16">
    <source>
        <dbReference type="Proteomes" id="UP000075187"/>
    </source>
</evidence>
<evidence type="ECO:0000256" key="12">
    <source>
        <dbReference type="SAM" id="SignalP"/>
    </source>
</evidence>
<dbReference type="CDD" id="cd01347">
    <property type="entry name" value="ligand_gated_channel"/>
    <property type="match status" value="1"/>
</dbReference>
<dbReference type="Gene3D" id="2.40.170.20">
    <property type="entry name" value="TonB-dependent receptor, beta-barrel domain"/>
    <property type="match status" value="1"/>
</dbReference>
<feature type="chain" id="PRO_5046176394" evidence="12">
    <location>
        <begin position="24"/>
        <end position="701"/>
    </location>
</feature>
<dbReference type="EMBL" id="CP014205">
    <property type="protein sequence ID" value="AMQ85406.1"/>
    <property type="molecule type" value="Genomic_DNA"/>
</dbReference>
<dbReference type="PANTHER" id="PTHR32552:SF90">
    <property type="entry name" value="METAL-PSEUDOPALINE RECEPTOR CNTO"/>
    <property type="match status" value="1"/>
</dbReference>
<dbReference type="Proteomes" id="UP000075187">
    <property type="component" value="Chromosome"/>
</dbReference>
<reference evidence="15" key="1">
    <citation type="submission" date="2017-12" db="EMBL/GenBank/DDBJ databases">
        <title>Pseudomonas sp. MS586 complete sequence.</title>
        <authorList>
            <person name="Lu S."/>
            <person name="Deng P."/>
        </authorList>
    </citation>
    <scope>NUCLEOTIDE SEQUENCE</scope>
    <source>
        <strain evidence="15">MS586</strain>
    </source>
</reference>
<evidence type="ECO:0000256" key="9">
    <source>
        <dbReference type="ARBA" id="ARBA00023237"/>
    </source>
</evidence>
<proteinExistence type="inferred from homology"/>
<keyword evidence="8 15" id="KW-0675">Receptor</keyword>
<dbReference type="Pfam" id="PF07715">
    <property type="entry name" value="Plug"/>
    <property type="match status" value="1"/>
</dbReference>
<feature type="domain" description="TonB-dependent receptor-like beta-barrel" evidence="13">
    <location>
        <begin position="237"/>
        <end position="670"/>
    </location>
</feature>
<comment type="similarity">
    <text evidence="2 10 11">Belongs to the TonB-dependent receptor family.</text>
</comment>